<gene>
    <name evidence="3" type="ORF">CVIRNUC_007811</name>
</gene>
<evidence type="ECO:0000313" key="4">
    <source>
        <dbReference type="Proteomes" id="UP001314263"/>
    </source>
</evidence>
<dbReference type="InterPro" id="IPR000253">
    <property type="entry name" value="FHA_dom"/>
</dbReference>
<dbReference type="AlphaFoldDB" id="A0AAV1IBW9"/>
<evidence type="ECO:0000313" key="3">
    <source>
        <dbReference type="EMBL" id="CAK0784607.1"/>
    </source>
</evidence>
<dbReference type="InterPro" id="IPR008984">
    <property type="entry name" value="SMAD_FHA_dom_sf"/>
</dbReference>
<dbReference type="GO" id="GO:0031011">
    <property type="term" value="C:Ino80 complex"/>
    <property type="evidence" value="ECO:0007669"/>
    <property type="project" value="InterPro"/>
</dbReference>
<organism evidence="3 4">
    <name type="scientific">Coccomyxa viridis</name>
    <dbReference type="NCBI Taxonomy" id="1274662"/>
    <lineage>
        <taxon>Eukaryota</taxon>
        <taxon>Viridiplantae</taxon>
        <taxon>Chlorophyta</taxon>
        <taxon>core chlorophytes</taxon>
        <taxon>Trebouxiophyceae</taxon>
        <taxon>Trebouxiophyceae incertae sedis</taxon>
        <taxon>Coccomyxaceae</taxon>
        <taxon>Coccomyxa</taxon>
    </lineage>
</organism>
<feature type="region of interest" description="Disordered" evidence="1">
    <location>
        <begin position="1"/>
        <end position="68"/>
    </location>
</feature>
<feature type="domain" description="FHA" evidence="2">
    <location>
        <begin position="256"/>
        <end position="313"/>
    </location>
</feature>
<name>A0AAV1IBW9_9CHLO</name>
<sequence length="359" mass="39194">MAEVSTPIELVPPPNAERLPSKRSDEMEEASEGAKKARLSHVDSGAMDGAADVLTDEEGSRSTDSFFPDDANVSDINVLDTGRSAEEVLSAEQLCQRRLDNIRQLKELYETELLYTLEEQRSRHCRSQDALPGMDAADGAKPDQAYRPLRALLAERSGVAPQAPSALESIQGAQAREEPAVPSLSEAEEAYTALPGGTADISHLQAERQRSRMRLSSVARLEQAASAGTARLLDKSGALAMLLSHKGRYLIRRSAVTLGRTTSTHGKVDVDLSPEQFAAKVSRQQGRLYLKSDGTFRLTNTGRRKFLVNNTQVKRGDTAILPHLSLVEIDNVRLLLMVNHLAVRRLLARSATFGDFPGN</sequence>
<dbReference type="PROSITE" id="PS50006">
    <property type="entry name" value="FHA_DOMAIN"/>
    <property type="match status" value="1"/>
</dbReference>
<dbReference type="InterPro" id="IPR037912">
    <property type="entry name" value="MCRS1"/>
</dbReference>
<dbReference type="Pfam" id="PF00498">
    <property type="entry name" value="FHA"/>
    <property type="match status" value="1"/>
</dbReference>
<comment type="caution">
    <text evidence="3">The sequence shown here is derived from an EMBL/GenBank/DDBJ whole genome shotgun (WGS) entry which is preliminary data.</text>
</comment>
<dbReference type="GO" id="GO:0045944">
    <property type="term" value="P:positive regulation of transcription by RNA polymerase II"/>
    <property type="evidence" value="ECO:0007669"/>
    <property type="project" value="TreeGrafter"/>
</dbReference>
<evidence type="ECO:0000256" key="1">
    <source>
        <dbReference type="SAM" id="MobiDB-lite"/>
    </source>
</evidence>
<keyword evidence="4" id="KW-1185">Reference proteome</keyword>
<dbReference type="PANTHER" id="PTHR13233:SF0">
    <property type="entry name" value="MICROSPHERULE PROTEIN 1"/>
    <property type="match status" value="1"/>
</dbReference>
<dbReference type="EMBL" id="CAUYUE010000010">
    <property type="protein sequence ID" value="CAK0784607.1"/>
    <property type="molecule type" value="Genomic_DNA"/>
</dbReference>
<evidence type="ECO:0000259" key="2">
    <source>
        <dbReference type="PROSITE" id="PS50006"/>
    </source>
</evidence>
<protein>
    <recommendedName>
        <fullName evidence="2">FHA domain-containing protein</fullName>
    </recommendedName>
</protein>
<dbReference type="GO" id="GO:0044545">
    <property type="term" value="C:NSL complex"/>
    <property type="evidence" value="ECO:0007669"/>
    <property type="project" value="TreeGrafter"/>
</dbReference>
<dbReference type="PANTHER" id="PTHR13233">
    <property type="entry name" value="MICROSPHERULE PROTEIN 1"/>
    <property type="match status" value="1"/>
</dbReference>
<accession>A0AAV1IBW9</accession>
<dbReference type="SUPFAM" id="SSF49879">
    <property type="entry name" value="SMAD/FHA domain"/>
    <property type="match status" value="1"/>
</dbReference>
<proteinExistence type="predicted"/>
<dbReference type="Proteomes" id="UP001314263">
    <property type="component" value="Unassembled WGS sequence"/>
</dbReference>
<dbReference type="GO" id="GO:0002151">
    <property type="term" value="F:G-quadruplex RNA binding"/>
    <property type="evidence" value="ECO:0007669"/>
    <property type="project" value="InterPro"/>
</dbReference>
<dbReference type="GO" id="GO:0071339">
    <property type="term" value="C:MLL1 complex"/>
    <property type="evidence" value="ECO:0007669"/>
    <property type="project" value="InterPro"/>
</dbReference>
<reference evidence="3 4" key="1">
    <citation type="submission" date="2023-10" db="EMBL/GenBank/DDBJ databases">
        <authorList>
            <person name="Maclean D."/>
            <person name="Macfadyen A."/>
        </authorList>
    </citation>
    <scope>NUCLEOTIDE SEQUENCE [LARGE SCALE GENOMIC DNA]</scope>
</reference>